<comment type="function">
    <text evidence="7">Specifically dimethylates two adjacent adenosines (A1518 and A1519) in the loop of a conserved hairpin near the 3'-end of 16S rRNA in the 30S particle. May play a critical role in biogenesis of 30S subunits.</text>
</comment>
<protein>
    <recommendedName>
        <fullName evidence="7">Ribosomal RNA small subunit methyltransferase A</fullName>
        <ecNumber evidence="7">2.1.1.182</ecNumber>
    </recommendedName>
    <alternativeName>
        <fullName evidence="7">16S rRNA (adenine(1518)-N(6)/adenine(1519)-N(6))-dimethyltransferase</fullName>
    </alternativeName>
    <alternativeName>
        <fullName evidence="7">16S rRNA dimethyladenosine transferase</fullName>
    </alternativeName>
    <alternativeName>
        <fullName evidence="7">16S rRNA dimethylase</fullName>
    </alternativeName>
    <alternativeName>
        <fullName evidence="7">S-adenosylmethionine-6-N', N'-adenosyl(rRNA) dimethyltransferase</fullName>
    </alternativeName>
</protein>
<keyword evidence="1 7" id="KW-0963">Cytoplasm</keyword>
<dbReference type="OrthoDB" id="9814755at2"/>
<dbReference type="InterPro" id="IPR011530">
    <property type="entry name" value="rRNA_adenine_dimethylase"/>
</dbReference>
<dbReference type="InterPro" id="IPR023165">
    <property type="entry name" value="rRNA_Ade_diMease-like_C"/>
</dbReference>
<comment type="similarity">
    <text evidence="7">Belongs to the class I-like SAM-binding methyltransferase superfamily. rRNA adenine N(6)-methyltransferase family. RsmA subfamily.</text>
</comment>
<dbReference type="RefSeq" id="WP_149265775.1">
    <property type="nucleotide sequence ID" value="NZ_VFJB01000003.1"/>
</dbReference>
<dbReference type="CDD" id="cd02440">
    <property type="entry name" value="AdoMet_MTases"/>
    <property type="match status" value="1"/>
</dbReference>
<dbReference type="NCBIfam" id="TIGR00755">
    <property type="entry name" value="ksgA"/>
    <property type="match status" value="1"/>
</dbReference>
<dbReference type="EC" id="2.1.1.182" evidence="7"/>
<proteinExistence type="inferred from homology"/>
<dbReference type="InterPro" id="IPR020598">
    <property type="entry name" value="rRNA_Ade_methylase_Trfase_N"/>
</dbReference>
<evidence type="ECO:0000313" key="11">
    <source>
        <dbReference type="Proteomes" id="UP000322876"/>
    </source>
</evidence>
<keyword evidence="2 7" id="KW-0698">rRNA processing</keyword>
<dbReference type="Proteomes" id="UP000322876">
    <property type="component" value="Unassembled WGS sequence"/>
</dbReference>
<feature type="binding site" evidence="8">
    <location>
        <position position="70"/>
    </location>
    <ligand>
        <name>S-adenosyl-L-methionine</name>
        <dbReference type="ChEBI" id="CHEBI:59789"/>
    </ligand>
</feature>
<feature type="binding site" evidence="7 8">
    <location>
        <position position="95"/>
    </location>
    <ligand>
        <name>S-adenosyl-L-methionine</name>
        <dbReference type="ChEBI" id="CHEBI:59789"/>
    </ligand>
</feature>
<evidence type="ECO:0000256" key="2">
    <source>
        <dbReference type="ARBA" id="ARBA00022552"/>
    </source>
</evidence>
<dbReference type="GO" id="GO:0005829">
    <property type="term" value="C:cytosol"/>
    <property type="evidence" value="ECO:0007669"/>
    <property type="project" value="TreeGrafter"/>
</dbReference>
<dbReference type="Pfam" id="PF00398">
    <property type="entry name" value="RrnaAD"/>
    <property type="match status" value="1"/>
</dbReference>
<evidence type="ECO:0000256" key="7">
    <source>
        <dbReference type="HAMAP-Rule" id="MF_00607"/>
    </source>
</evidence>
<dbReference type="SUPFAM" id="SSF53335">
    <property type="entry name" value="S-adenosyl-L-methionine-dependent methyltransferases"/>
    <property type="match status" value="1"/>
</dbReference>
<evidence type="ECO:0000256" key="8">
    <source>
        <dbReference type="PROSITE-ProRule" id="PRU01026"/>
    </source>
</evidence>
<dbReference type="GO" id="GO:0052908">
    <property type="term" value="F:16S rRNA (adenine(1518)-N(6)/adenine(1519)-N(6))-dimethyltransferase activity"/>
    <property type="evidence" value="ECO:0007669"/>
    <property type="project" value="UniProtKB-EC"/>
</dbReference>
<dbReference type="EMBL" id="VFJB01000003">
    <property type="protein sequence ID" value="KAA0259017.1"/>
    <property type="molecule type" value="Genomic_DNA"/>
</dbReference>
<evidence type="ECO:0000259" key="9">
    <source>
        <dbReference type="SMART" id="SM00650"/>
    </source>
</evidence>
<organism evidence="10 11">
    <name type="scientific">Deferribacter autotrophicus</name>
    <dbReference type="NCBI Taxonomy" id="500465"/>
    <lineage>
        <taxon>Bacteria</taxon>
        <taxon>Pseudomonadati</taxon>
        <taxon>Deferribacterota</taxon>
        <taxon>Deferribacteres</taxon>
        <taxon>Deferribacterales</taxon>
        <taxon>Deferribacteraceae</taxon>
        <taxon>Deferribacter</taxon>
    </lineage>
</organism>
<keyword evidence="5 7" id="KW-0949">S-adenosyl-L-methionine</keyword>
<dbReference type="PROSITE" id="PS51689">
    <property type="entry name" value="SAM_RNA_A_N6_MT"/>
    <property type="match status" value="1"/>
</dbReference>
<dbReference type="PANTHER" id="PTHR11727">
    <property type="entry name" value="DIMETHYLADENOSINE TRANSFERASE"/>
    <property type="match status" value="1"/>
</dbReference>
<dbReference type="Gene3D" id="1.10.8.100">
    <property type="entry name" value="Ribosomal RNA adenine dimethylase-like, domain 2"/>
    <property type="match status" value="1"/>
</dbReference>
<keyword evidence="4 7" id="KW-0808">Transferase</keyword>
<keyword evidence="3 7" id="KW-0489">Methyltransferase</keyword>
<feature type="binding site" evidence="7 8">
    <location>
        <position position="22"/>
    </location>
    <ligand>
        <name>S-adenosyl-L-methionine</name>
        <dbReference type="ChEBI" id="CHEBI:59789"/>
    </ligand>
</feature>
<feature type="binding site" evidence="7 8">
    <location>
        <position position="49"/>
    </location>
    <ligand>
        <name>S-adenosyl-L-methionine</name>
        <dbReference type="ChEBI" id="CHEBI:59789"/>
    </ligand>
</feature>
<evidence type="ECO:0000256" key="6">
    <source>
        <dbReference type="ARBA" id="ARBA00022884"/>
    </source>
</evidence>
<comment type="subcellular location">
    <subcellularLocation>
        <location evidence="7">Cytoplasm</location>
    </subcellularLocation>
</comment>
<gene>
    <name evidence="7 10" type="primary">rsmA</name>
    <name evidence="7" type="synonym">ksgA</name>
    <name evidence="10" type="ORF">FHQ18_03445</name>
</gene>
<name>A0A5A8F4V8_9BACT</name>
<feature type="binding site" evidence="7 8">
    <location>
        <position position="114"/>
    </location>
    <ligand>
        <name>S-adenosyl-L-methionine</name>
        <dbReference type="ChEBI" id="CHEBI:59789"/>
    </ligand>
</feature>
<keyword evidence="11" id="KW-1185">Reference proteome</keyword>
<accession>A0A5A8F4V8</accession>
<comment type="caution">
    <text evidence="7">Lacks conserved residue(s) required for the propagation of feature annotation.</text>
</comment>
<dbReference type="InterPro" id="IPR029063">
    <property type="entry name" value="SAM-dependent_MTases_sf"/>
</dbReference>
<comment type="caution">
    <text evidence="10">The sequence shown here is derived from an EMBL/GenBank/DDBJ whole genome shotgun (WGS) entry which is preliminary data.</text>
</comment>
<comment type="catalytic activity">
    <reaction evidence="7">
        <text>adenosine(1518)/adenosine(1519) in 16S rRNA + 4 S-adenosyl-L-methionine = N(6)-dimethyladenosine(1518)/N(6)-dimethyladenosine(1519) in 16S rRNA + 4 S-adenosyl-L-homocysteine + 4 H(+)</text>
        <dbReference type="Rhea" id="RHEA:19609"/>
        <dbReference type="Rhea" id="RHEA-COMP:10232"/>
        <dbReference type="Rhea" id="RHEA-COMP:10233"/>
        <dbReference type="ChEBI" id="CHEBI:15378"/>
        <dbReference type="ChEBI" id="CHEBI:57856"/>
        <dbReference type="ChEBI" id="CHEBI:59789"/>
        <dbReference type="ChEBI" id="CHEBI:74411"/>
        <dbReference type="ChEBI" id="CHEBI:74493"/>
        <dbReference type="EC" id="2.1.1.182"/>
    </reaction>
</comment>
<sequence>MLNLLKAYKLEFQKTKKSLGQHFLTNKHIISEIVDNLELKPDENVVEIGPGCGVVTYELLQKDINVTVVDIDEQVCDFLDRYLHFYKNLKIINKDFLAINRGELPDGKLKFVGNLPYNVSVKILEKCVEFIDDVDLMVFMFQKEVADRIISEPNSKTYSSLSVFCQYYFDIKRVRNISGSNFWPNTKVTSTILKFVPRKRFFDDVSVEKEFFKFVMAAFKSKRKTLKNNLSFLSKEQKDIIDELLGEKIRGEQLSLDDFIRLFRRLYAR</sequence>
<dbReference type="SMART" id="SM00650">
    <property type="entry name" value="rADc"/>
    <property type="match status" value="1"/>
</dbReference>
<evidence type="ECO:0000256" key="1">
    <source>
        <dbReference type="ARBA" id="ARBA00022490"/>
    </source>
</evidence>
<dbReference type="InterPro" id="IPR001737">
    <property type="entry name" value="KsgA/Erm"/>
</dbReference>
<keyword evidence="6 7" id="KW-0694">RNA-binding</keyword>
<evidence type="ECO:0000256" key="5">
    <source>
        <dbReference type="ARBA" id="ARBA00022691"/>
    </source>
</evidence>
<evidence type="ECO:0000313" key="10">
    <source>
        <dbReference type="EMBL" id="KAA0259017.1"/>
    </source>
</evidence>
<feature type="domain" description="Ribosomal RNA adenine methylase transferase N-terminal" evidence="9">
    <location>
        <begin position="29"/>
        <end position="199"/>
    </location>
</feature>
<reference evidence="10 11" key="1">
    <citation type="submission" date="2019-06" db="EMBL/GenBank/DDBJ databases">
        <title>Genomic insights into carbon and energy metabolism of Deferribacter autotrophicus revealed new metabolic traits in the phylum Deferribacteres.</title>
        <authorList>
            <person name="Slobodkin A.I."/>
            <person name="Slobodkina G.B."/>
            <person name="Allioux M."/>
            <person name="Alain K."/>
            <person name="Jebbar M."/>
            <person name="Shadrin V."/>
            <person name="Kublanov I.V."/>
            <person name="Toshchakov S.V."/>
            <person name="Bonch-Osmolovskaya E.A."/>
        </authorList>
    </citation>
    <scope>NUCLEOTIDE SEQUENCE [LARGE SCALE GENOMIC DNA]</scope>
    <source>
        <strain evidence="10 11">SL50</strain>
    </source>
</reference>
<dbReference type="HAMAP" id="MF_00607">
    <property type="entry name" value="16SrRNA_methyltr_A"/>
    <property type="match status" value="1"/>
</dbReference>
<dbReference type="AlphaFoldDB" id="A0A5A8F4V8"/>
<evidence type="ECO:0000256" key="4">
    <source>
        <dbReference type="ARBA" id="ARBA00022679"/>
    </source>
</evidence>
<feature type="binding site" evidence="7 8">
    <location>
        <position position="24"/>
    </location>
    <ligand>
        <name>S-adenosyl-L-methionine</name>
        <dbReference type="ChEBI" id="CHEBI:59789"/>
    </ligand>
</feature>
<evidence type="ECO:0000256" key="3">
    <source>
        <dbReference type="ARBA" id="ARBA00022603"/>
    </source>
</evidence>
<dbReference type="GO" id="GO:0003723">
    <property type="term" value="F:RNA binding"/>
    <property type="evidence" value="ECO:0007669"/>
    <property type="project" value="UniProtKB-UniRule"/>
</dbReference>
<dbReference type="PANTHER" id="PTHR11727:SF7">
    <property type="entry name" value="DIMETHYLADENOSINE TRANSFERASE-RELATED"/>
    <property type="match status" value="1"/>
</dbReference>
<dbReference type="Gene3D" id="3.40.50.150">
    <property type="entry name" value="Vaccinia Virus protein VP39"/>
    <property type="match status" value="1"/>
</dbReference>